<dbReference type="PIRSF" id="PIRSF000183">
    <property type="entry name" value="Alanine_dh"/>
    <property type="match status" value="1"/>
</dbReference>
<dbReference type="RefSeq" id="WP_069858792.1">
    <property type="nucleotide sequence ID" value="NZ_BDFE01000015.1"/>
</dbReference>
<feature type="binding site" evidence="11">
    <location>
        <position position="15"/>
    </location>
    <ligand>
        <name>substrate</name>
    </ligand>
</feature>
<reference evidence="16" key="1">
    <citation type="submission" date="2016-06" db="EMBL/GenBank/DDBJ databases">
        <title>Draft genome sequence of Desulfoplanes formicivorans strain Pf12B.</title>
        <authorList>
            <person name="Watanabe M."/>
            <person name="Kojima H."/>
            <person name="Fukui M."/>
        </authorList>
    </citation>
    <scope>NUCLEOTIDE SEQUENCE [LARGE SCALE GENOMIC DNA]</scope>
    <source>
        <strain evidence="16">Pf12B</strain>
    </source>
</reference>
<dbReference type="InterPro" id="IPR007886">
    <property type="entry name" value="AlaDH/PNT_N"/>
</dbReference>
<feature type="binding site" evidence="12">
    <location>
        <position position="198"/>
    </location>
    <ligand>
        <name>NAD(+)</name>
        <dbReference type="ChEBI" id="CHEBI:57540"/>
    </ligand>
</feature>
<dbReference type="EC" id="1.4.1.1" evidence="3 9"/>
<feature type="domain" description="Alanine dehydrogenase/pyridine nucleotide transhydrogenase N-terminal" evidence="14">
    <location>
        <begin position="4"/>
        <end position="137"/>
    </location>
</feature>
<feature type="binding site" evidence="12">
    <location>
        <position position="134"/>
    </location>
    <ligand>
        <name>NAD(+)</name>
        <dbReference type="ChEBI" id="CHEBI:57540"/>
    </ligand>
</feature>
<feature type="binding site" evidence="12">
    <location>
        <position position="220"/>
    </location>
    <ligand>
        <name>NAD(+)</name>
        <dbReference type="ChEBI" id="CHEBI:57540"/>
    </ligand>
</feature>
<gene>
    <name evidence="15" type="ORF">DPF_1255</name>
</gene>
<dbReference type="GO" id="GO:0005886">
    <property type="term" value="C:plasma membrane"/>
    <property type="evidence" value="ECO:0007669"/>
    <property type="project" value="TreeGrafter"/>
</dbReference>
<dbReference type="GO" id="GO:0042853">
    <property type="term" value="P:L-alanine catabolic process"/>
    <property type="evidence" value="ECO:0007669"/>
    <property type="project" value="InterPro"/>
</dbReference>
<dbReference type="GO" id="GO:0000166">
    <property type="term" value="F:nucleotide binding"/>
    <property type="evidence" value="ECO:0007669"/>
    <property type="project" value="UniProtKB-KW"/>
</dbReference>
<dbReference type="AlphaFoldDB" id="A0A194AGT9"/>
<dbReference type="Pfam" id="PF05222">
    <property type="entry name" value="AlaDh_PNT_N"/>
    <property type="match status" value="1"/>
</dbReference>
<accession>A0A194AGT9</accession>
<dbReference type="SUPFAM" id="SSF51735">
    <property type="entry name" value="NAD(P)-binding Rossmann-fold domains"/>
    <property type="match status" value="1"/>
</dbReference>
<dbReference type="FunFam" id="3.40.50.720:FF:000049">
    <property type="entry name" value="Alanine dehydrogenase"/>
    <property type="match status" value="1"/>
</dbReference>
<dbReference type="CDD" id="cd05305">
    <property type="entry name" value="L-AlaDH"/>
    <property type="match status" value="1"/>
</dbReference>
<evidence type="ECO:0000259" key="14">
    <source>
        <dbReference type="SMART" id="SM01003"/>
    </source>
</evidence>
<comment type="similarity">
    <text evidence="1 9">Belongs to the AlaDH/PNT family.</text>
</comment>
<comment type="catalytic activity">
    <reaction evidence="7">
        <text>L-alanine + NAD(+) + H2O = pyruvate + NH4(+) + NADH + H(+)</text>
        <dbReference type="Rhea" id="RHEA:18405"/>
        <dbReference type="ChEBI" id="CHEBI:15361"/>
        <dbReference type="ChEBI" id="CHEBI:15377"/>
        <dbReference type="ChEBI" id="CHEBI:15378"/>
        <dbReference type="ChEBI" id="CHEBI:28938"/>
        <dbReference type="ChEBI" id="CHEBI:57540"/>
        <dbReference type="ChEBI" id="CHEBI:57945"/>
        <dbReference type="ChEBI" id="CHEBI:57972"/>
        <dbReference type="EC" id="1.4.1.1"/>
    </reaction>
    <physiologicalReaction direction="left-to-right" evidence="7">
        <dbReference type="Rhea" id="RHEA:18406"/>
    </physiologicalReaction>
</comment>
<dbReference type="PANTHER" id="PTHR42795">
    <property type="entry name" value="ALANINE DEHYDROGENASE"/>
    <property type="match status" value="1"/>
</dbReference>
<keyword evidence="4 12" id="KW-0547">Nucleotide-binding</keyword>
<dbReference type="SMART" id="SM01003">
    <property type="entry name" value="AlaDh_PNT_N"/>
    <property type="match status" value="1"/>
</dbReference>
<evidence type="ECO:0000256" key="5">
    <source>
        <dbReference type="ARBA" id="ARBA00023002"/>
    </source>
</evidence>
<proteinExistence type="inferred from homology"/>
<dbReference type="InterPro" id="IPR008143">
    <property type="entry name" value="Ala_DH/PNT_CS2"/>
</dbReference>
<evidence type="ECO:0000256" key="2">
    <source>
        <dbReference type="ARBA" id="ARBA00011643"/>
    </source>
</evidence>
<comment type="subunit">
    <text evidence="2">Homohexamer.</text>
</comment>
<evidence type="ECO:0000256" key="9">
    <source>
        <dbReference type="PIRNR" id="PIRNR000183"/>
    </source>
</evidence>
<dbReference type="SUPFAM" id="SSF52283">
    <property type="entry name" value="Formate/glycerate dehydrogenase catalytic domain-like"/>
    <property type="match status" value="1"/>
</dbReference>
<dbReference type="InterPro" id="IPR007698">
    <property type="entry name" value="AlaDH/PNT_NAD(H)-bd"/>
</dbReference>
<dbReference type="PROSITE" id="PS00837">
    <property type="entry name" value="ALADH_PNT_2"/>
    <property type="match status" value="1"/>
</dbReference>
<organism evidence="15 16">
    <name type="scientific">Desulfoplanes formicivorans</name>
    <dbReference type="NCBI Taxonomy" id="1592317"/>
    <lineage>
        <taxon>Bacteria</taxon>
        <taxon>Pseudomonadati</taxon>
        <taxon>Thermodesulfobacteriota</taxon>
        <taxon>Desulfovibrionia</taxon>
        <taxon>Desulfovibrionales</taxon>
        <taxon>Desulfoplanaceae</taxon>
        <taxon>Desulfoplanes</taxon>
    </lineage>
</organism>
<evidence type="ECO:0000256" key="10">
    <source>
        <dbReference type="PIRSR" id="PIRSR000183-1"/>
    </source>
</evidence>
<evidence type="ECO:0000256" key="6">
    <source>
        <dbReference type="ARBA" id="ARBA00023027"/>
    </source>
</evidence>
<keyword evidence="16" id="KW-1185">Reference proteome</keyword>
<comment type="caution">
    <text evidence="15">The sequence shown here is derived from an EMBL/GenBank/DDBJ whole genome shotgun (WGS) entry which is preliminary data.</text>
</comment>
<dbReference type="NCBIfam" id="TIGR00518">
    <property type="entry name" value="alaDH"/>
    <property type="match status" value="1"/>
</dbReference>
<dbReference type="Proteomes" id="UP000095200">
    <property type="component" value="Unassembled WGS sequence"/>
</dbReference>
<keyword evidence="6 9" id="KW-0520">NAD</keyword>
<evidence type="ECO:0000256" key="4">
    <source>
        <dbReference type="ARBA" id="ARBA00022741"/>
    </source>
</evidence>
<feature type="binding site" evidence="12">
    <location>
        <begin position="239"/>
        <end position="240"/>
    </location>
    <ligand>
        <name>NAD(+)</name>
        <dbReference type="ChEBI" id="CHEBI:57540"/>
    </ligand>
</feature>
<feature type="binding site" evidence="11">
    <location>
        <position position="75"/>
    </location>
    <ligand>
        <name>substrate</name>
    </ligand>
</feature>
<evidence type="ECO:0000313" key="15">
    <source>
        <dbReference type="EMBL" id="GAU08543.1"/>
    </source>
</evidence>
<feature type="domain" description="Alanine dehydrogenase/pyridine nucleotide transhydrogenase NAD(H)-binding" evidence="13">
    <location>
        <begin position="149"/>
        <end position="297"/>
    </location>
</feature>
<dbReference type="SMART" id="SM01002">
    <property type="entry name" value="AlaDh_PNT_C"/>
    <property type="match status" value="1"/>
</dbReference>
<evidence type="ECO:0000256" key="12">
    <source>
        <dbReference type="PIRSR" id="PIRSR000183-3"/>
    </source>
</evidence>
<evidence type="ECO:0000256" key="1">
    <source>
        <dbReference type="ARBA" id="ARBA00005689"/>
    </source>
</evidence>
<dbReference type="InterPro" id="IPR008141">
    <property type="entry name" value="Ala_DH"/>
</dbReference>
<sequence>MNIGCPSEIKNHEYRVGLTPASVHTYVDNGHAVFIQKGAGQGSDIADEEYIQAGATIVPTAADVWEQSDMIVKVKEPLPAEYPLMRPGQLVYTYFHFAASHKLTRACMDSKITALAYETVQEDNGLLPLLKPMSEVAGRMAPLMGAFYLGRPKGGRGVLPTGVPGVLPANVVVIGGGTVGANAARVAAGLGARVTILDINHATLEHLGNIMPANVFPVYSDHINLKRTLERADLVIGAVLIPGAKAPRLVTRSLLRSMRPGAVIVDVAIDQGGCTETSVPTTHDDPVFEEEGIVHYCVSNMPGAYARTSTFALNNATIRYGLQLANKGVEKACTESRALMRGLNIYKGTLTCEPVAEAFAMQKACRLAGDLF</sequence>
<protein>
    <recommendedName>
        <fullName evidence="3 9">Alanine dehydrogenase</fullName>
        <ecNumber evidence="3 9">1.4.1.1</ecNumber>
    </recommendedName>
</protein>
<dbReference type="Pfam" id="PF01262">
    <property type="entry name" value="AlaDh_PNT_C"/>
    <property type="match status" value="1"/>
</dbReference>
<evidence type="ECO:0000256" key="11">
    <source>
        <dbReference type="PIRSR" id="PIRSR000183-2"/>
    </source>
</evidence>
<evidence type="ECO:0000256" key="8">
    <source>
        <dbReference type="ARBA" id="ARBA00060602"/>
    </source>
</evidence>
<name>A0A194AGT9_9BACT</name>
<evidence type="ECO:0000259" key="13">
    <source>
        <dbReference type="SMART" id="SM01002"/>
    </source>
</evidence>
<feature type="binding site" evidence="12">
    <location>
        <begin position="267"/>
        <end position="270"/>
    </location>
    <ligand>
        <name>NAD(+)</name>
        <dbReference type="ChEBI" id="CHEBI:57540"/>
    </ligand>
</feature>
<dbReference type="EMBL" id="BDFE01000015">
    <property type="protein sequence ID" value="GAU08543.1"/>
    <property type="molecule type" value="Genomic_DNA"/>
</dbReference>
<evidence type="ECO:0000313" key="16">
    <source>
        <dbReference type="Proteomes" id="UP000095200"/>
    </source>
</evidence>
<comment type="pathway">
    <text evidence="8">Organosulfur degradation; alkanesulfonate degradation.</text>
</comment>
<feature type="active site" description="Proton donor/acceptor" evidence="10">
    <location>
        <position position="96"/>
    </location>
</feature>
<keyword evidence="5 9" id="KW-0560">Oxidoreductase</keyword>
<evidence type="ECO:0000256" key="3">
    <source>
        <dbReference type="ARBA" id="ARBA00012897"/>
    </source>
</evidence>
<dbReference type="STRING" id="1592317.DPF_1255"/>
<dbReference type="OrthoDB" id="9804592at2"/>
<dbReference type="PANTHER" id="PTHR42795:SF1">
    <property type="entry name" value="ALANINE DEHYDROGENASE"/>
    <property type="match status" value="1"/>
</dbReference>
<dbReference type="GO" id="GO:0000286">
    <property type="term" value="F:alanine dehydrogenase activity"/>
    <property type="evidence" value="ECO:0007669"/>
    <property type="project" value="UniProtKB-UniRule"/>
</dbReference>
<dbReference type="InterPro" id="IPR036291">
    <property type="entry name" value="NAD(P)-bd_dom_sf"/>
</dbReference>
<feature type="active site" description="Proton donor/acceptor" evidence="10">
    <location>
        <position position="270"/>
    </location>
</feature>
<feature type="binding site" evidence="12">
    <location>
        <begin position="298"/>
        <end position="301"/>
    </location>
    <ligand>
        <name>NAD(+)</name>
        <dbReference type="ChEBI" id="CHEBI:57540"/>
    </ligand>
</feature>
<evidence type="ECO:0000256" key="7">
    <source>
        <dbReference type="ARBA" id="ARBA00050811"/>
    </source>
</evidence>
<dbReference type="Gene3D" id="3.40.50.720">
    <property type="entry name" value="NAD(P)-binding Rossmann-like Domain"/>
    <property type="match status" value="2"/>
</dbReference>